<dbReference type="GeneID" id="97987905"/>
<dbReference type="PANTHER" id="PTHR32243">
    <property type="entry name" value="MALTOSE TRANSPORT SYSTEM PERMEASE-RELATED"/>
    <property type="match status" value="1"/>
</dbReference>
<dbReference type="SUPFAM" id="SSF161098">
    <property type="entry name" value="MetI-like"/>
    <property type="match status" value="1"/>
</dbReference>
<evidence type="ECO:0000256" key="4">
    <source>
        <dbReference type="ARBA" id="ARBA00022692"/>
    </source>
</evidence>
<feature type="transmembrane region" description="Helical" evidence="7">
    <location>
        <begin position="185"/>
        <end position="204"/>
    </location>
</feature>
<dbReference type="EMBL" id="QVLV01000008">
    <property type="protein sequence ID" value="RGE59854.1"/>
    <property type="molecule type" value="Genomic_DNA"/>
</dbReference>
<sequence>MIGKTWKKYIRKHWWKYILGLILVFLTMMPLYVLIEMSLKEPTDLASRLTWPNYIYFDNYIKVLKENNMLNAYKNTLIVTIGTVTVEVFCGCLAAYPLARKQTRFNEFIRSLILAIMMVPAVSVLVGVYSILSAIRGINTLWALILITAAFGLPLSIFLYTNYITSIPRALDEAARIEGANYFQCFLYIILPQLKPVTVSVIIIKGVQAWNDYLYPSYILQKPELYTNVLMVKQYFSSTSSNFQGAAACCAVAMLPALVAYILLNQYFIKGAIDSAVK</sequence>
<keyword evidence="3" id="KW-1003">Cell membrane</keyword>
<evidence type="ECO:0000313" key="9">
    <source>
        <dbReference type="EMBL" id="RGE59854.1"/>
    </source>
</evidence>
<dbReference type="InterPro" id="IPR000515">
    <property type="entry name" value="MetI-like"/>
</dbReference>
<dbReference type="Gene3D" id="1.10.3720.10">
    <property type="entry name" value="MetI-like"/>
    <property type="match status" value="1"/>
</dbReference>
<dbReference type="GO" id="GO:0055085">
    <property type="term" value="P:transmembrane transport"/>
    <property type="evidence" value="ECO:0007669"/>
    <property type="project" value="InterPro"/>
</dbReference>
<dbReference type="InterPro" id="IPR035906">
    <property type="entry name" value="MetI-like_sf"/>
</dbReference>
<keyword evidence="6 7" id="KW-0472">Membrane</keyword>
<keyword evidence="5 7" id="KW-1133">Transmembrane helix</keyword>
<dbReference type="PROSITE" id="PS50928">
    <property type="entry name" value="ABC_TM1"/>
    <property type="match status" value="1"/>
</dbReference>
<feature type="transmembrane region" description="Helical" evidence="7">
    <location>
        <begin position="111"/>
        <end position="135"/>
    </location>
</feature>
<dbReference type="Pfam" id="PF00528">
    <property type="entry name" value="BPD_transp_1"/>
    <property type="match status" value="1"/>
</dbReference>
<dbReference type="OrthoDB" id="9794684at2"/>
<dbReference type="EMBL" id="QVLU01000010">
    <property type="protein sequence ID" value="RGE71371.1"/>
    <property type="molecule type" value="Genomic_DNA"/>
</dbReference>
<dbReference type="Proteomes" id="UP000260812">
    <property type="component" value="Unassembled WGS sequence"/>
</dbReference>
<evidence type="ECO:0000259" key="8">
    <source>
        <dbReference type="PROSITE" id="PS50928"/>
    </source>
</evidence>
<organism evidence="10 12">
    <name type="scientific">Eisenbergiella massiliensis</name>
    <dbReference type="NCBI Taxonomy" id="1720294"/>
    <lineage>
        <taxon>Bacteria</taxon>
        <taxon>Bacillati</taxon>
        <taxon>Bacillota</taxon>
        <taxon>Clostridia</taxon>
        <taxon>Lachnospirales</taxon>
        <taxon>Lachnospiraceae</taxon>
        <taxon>Eisenbergiella</taxon>
    </lineage>
</organism>
<dbReference type="GO" id="GO:0005886">
    <property type="term" value="C:plasma membrane"/>
    <property type="evidence" value="ECO:0007669"/>
    <property type="project" value="UniProtKB-SubCell"/>
</dbReference>
<feature type="transmembrane region" description="Helical" evidence="7">
    <location>
        <begin position="77"/>
        <end position="99"/>
    </location>
</feature>
<dbReference type="RefSeq" id="WP_021634951.1">
    <property type="nucleotide sequence ID" value="NZ_JBKVAZ010000038.1"/>
</dbReference>
<feature type="transmembrane region" description="Helical" evidence="7">
    <location>
        <begin position="243"/>
        <end position="264"/>
    </location>
</feature>
<accession>A0A3E3IWW9</accession>
<proteinExistence type="inferred from homology"/>
<evidence type="ECO:0000256" key="6">
    <source>
        <dbReference type="ARBA" id="ARBA00023136"/>
    </source>
</evidence>
<evidence type="ECO:0000313" key="11">
    <source>
        <dbReference type="Proteomes" id="UP000260812"/>
    </source>
</evidence>
<keyword evidence="2 7" id="KW-0813">Transport</keyword>
<comment type="similarity">
    <text evidence="7">Belongs to the binding-protein-dependent transport system permease family.</text>
</comment>
<dbReference type="CDD" id="cd06261">
    <property type="entry name" value="TM_PBP2"/>
    <property type="match status" value="1"/>
</dbReference>
<evidence type="ECO:0000256" key="2">
    <source>
        <dbReference type="ARBA" id="ARBA00022448"/>
    </source>
</evidence>
<evidence type="ECO:0000256" key="3">
    <source>
        <dbReference type="ARBA" id="ARBA00022475"/>
    </source>
</evidence>
<reference evidence="10 12" key="1">
    <citation type="submission" date="2018-08" db="EMBL/GenBank/DDBJ databases">
        <title>A genome reference for cultivated species of the human gut microbiota.</title>
        <authorList>
            <person name="Zou Y."/>
            <person name="Xue W."/>
            <person name="Luo G."/>
        </authorList>
    </citation>
    <scope>NUCLEOTIDE SEQUENCE [LARGE SCALE GENOMIC DNA]</scope>
    <source>
        <strain evidence="10 12">AF26-4BH</strain>
        <strain evidence="9">TF05-5AC</strain>
    </source>
</reference>
<dbReference type="AlphaFoldDB" id="A0A3E3IWW9"/>
<comment type="subcellular location">
    <subcellularLocation>
        <location evidence="1 7">Cell membrane</location>
        <topology evidence="1 7">Multi-pass membrane protein</topology>
    </subcellularLocation>
</comment>
<evidence type="ECO:0000313" key="10">
    <source>
        <dbReference type="EMBL" id="RGE71371.1"/>
    </source>
</evidence>
<evidence type="ECO:0000256" key="7">
    <source>
        <dbReference type="RuleBase" id="RU363032"/>
    </source>
</evidence>
<protein>
    <submittedName>
        <fullName evidence="10">Carbohydrate ABC transporter permease</fullName>
    </submittedName>
</protein>
<keyword evidence="4 7" id="KW-0812">Transmembrane</keyword>
<evidence type="ECO:0000256" key="5">
    <source>
        <dbReference type="ARBA" id="ARBA00022989"/>
    </source>
</evidence>
<feature type="transmembrane region" description="Helical" evidence="7">
    <location>
        <begin position="141"/>
        <end position="164"/>
    </location>
</feature>
<gene>
    <name evidence="10" type="ORF">DWY69_12200</name>
    <name evidence="9" type="ORF">DXC51_13750</name>
</gene>
<keyword evidence="11" id="KW-1185">Reference proteome</keyword>
<comment type="caution">
    <text evidence="10">The sequence shown here is derived from an EMBL/GenBank/DDBJ whole genome shotgun (WGS) entry which is preliminary data.</text>
</comment>
<name>A0A3E3IWW9_9FIRM</name>
<feature type="transmembrane region" description="Helical" evidence="7">
    <location>
        <begin position="14"/>
        <end position="35"/>
    </location>
</feature>
<dbReference type="InterPro" id="IPR050901">
    <property type="entry name" value="BP-dep_ABC_trans_perm"/>
</dbReference>
<dbReference type="Proteomes" id="UP000261166">
    <property type="component" value="Unassembled WGS sequence"/>
</dbReference>
<evidence type="ECO:0000313" key="12">
    <source>
        <dbReference type="Proteomes" id="UP000261166"/>
    </source>
</evidence>
<feature type="domain" description="ABC transmembrane type-1" evidence="8">
    <location>
        <begin position="73"/>
        <end position="264"/>
    </location>
</feature>
<evidence type="ECO:0000256" key="1">
    <source>
        <dbReference type="ARBA" id="ARBA00004651"/>
    </source>
</evidence>
<dbReference type="PANTHER" id="PTHR32243:SF24">
    <property type="entry name" value="DIACETYLCHITOBIOSE UPTAKE SYSTEM PERMEASE PROTEIN NGCG"/>
    <property type="match status" value="1"/>
</dbReference>